<gene>
    <name evidence="1" type="ORF">N0D28_00135</name>
</gene>
<proteinExistence type="predicted"/>
<dbReference type="EMBL" id="CP104213">
    <property type="protein sequence ID" value="UWX64125.1"/>
    <property type="molecule type" value="Genomic_DNA"/>
</dbReference>
<organism evidence="1 2">
    <name type="scientific">Deinococcus rubellus</name>
    <dbReference type="NCBI Taxonomy" id="1889240"/>
    <lineage>
        <taxon>Bacteria</taxon>
        <taxon>Thermotogati</taxon>
        <taxon>Deinococcota</taxon>
        <taxon>Deinococci</taxon>
        <taxon>Deinococcales</taxon>
        <taxon>Deinococcaceae</taxon>
        <taxon>Deinococcus</taxon>
    </lineage>
</organism>
<sequence>MCWAGGEFQVLPRGGSPVKFYVLTGAGRTELRAKREDFGPFTRAVGTVLGGAASPRTSRFVGSFTALGKAGRTQGSDHGTLLLKITSGDLRNVSCQVVSPAQVRWIPAGC</sequence>
<evidence type="ECO:0000313" key="2">
    <source>
        <dbReference type="Proteomes" id="UP001060261"/>
    </source>
</evidence>
<accession>A0ABY5YGB9</accession>
<keyword evidence="2" id="KW-1185">Reference proteome</keyword>
<dbReference type="RefSeq" id="WP_260560400.1">
    <property type="nucleotide sequence ID" value="NZ_BAABEC010000020.1"/>
</dbReference>
<reference evidence="1" key="1">
    <citation type="submission" date="2022-09" db="EMBL/GenBank/DDBJ databases">
        <title>genome sequence of Deinococcus rubellus.</title>
        <authorList>
            <person name="Srinivasan S."/>
        </authorList>
    </citation>
    <scope>NUCLEOTIDE SEQUENCE</scope>
    <source>
        <strain evidence="1">Ant6</strain>
    </source>
</reference>
<protein>
    <submittedName>
        <fullName evidence="1">Uncharacterized protein</fullName>
    </submittedName>
</protein>
<evidence type="ECO:0000313" key="1">
    <source>
        <dbReference type="EMBL" id="UWX64125.1"/>
    </source>
</evidence>
<dbReference type="Proteomes" id="UP001060261">
    <property type="component" value="Chromosome"/>
</dbReference>
<name>A0ABY5YGB9_9DEIO</name>